<keyword evidence="3" id="KW-1185">Reference proteome</keyword>
<dbReference type="EMBL" id="JARJLG010000121">
    <property type="protein sequence ID" value="KAJ7741806.1"/>
    <property type="molecule type" value="Genomic_DNA"/>
</dbReference>
<reference evidence="2" key="1">
    <citation type="submission" date="2023-03" db="EMBL/GenBank/DDBJ databases">
        <title>Massive genome expansion in bonnet fungi (Mycena s.s.) driven by repeated elements and novel gene families across ecological guilds.</title>
        <authorList>
            <consortium name="Lawrence Berkeley National Laboratory"/>
            <person name="Harder C.B."/>
            <person name="Miyauchi S."/>
            <person name="Viragh M."/>
            <person name="Kuo A."/>
            <person name="Thoen E."/>
            <person name="Andreopoulos B."/>
            <person name="Lu D."/>
            <person name="Skrede I."/>
            <person name="Drula E."/>
            <person name="Henrissat B."/>
            <person name="Morin E."/>
            <person name="Kohler A."/>
            <person name="Barry K."/>
            <person name="LaButti K."/>
            <person name="Morin E."/>
            <person name="Salamov A."/>
            <person name="Lipzen A."/>
            <person name="Mereny Z."/>
            <person name="Hegedus B."/>
            <person name="Baldrian P."/>
            <person name="Stursova M."/>
            <person name="Weitz H."/>
            <person name="Taylor A."/>
            <person name="Grigoriev I.V."/>
            <person name="Nagy L.G."/>
            <person name="Martin F."/>
            <person name="Kauserud H."/>
        </authorList>
    </citation>
    <scope>NUCLEOTIDE SEQUENCE</scope>
    <source>
        <strain evidence="2">CBHHK188m</strain>
    </source>
</reference>
<organism evidence="2 3">
    <name type="scientific">Mycena maculata</name>
    <dbReference type="NCBI Taxonomy" id="230809"/>
    <lineage>
        <taxon>Eukaryota</taxon>
        <taxon>Fungi</taxon>
        <taxon>Dikarya</taxon>
        <taxon>Basidiomycota</taxon>
        <taxon>Agaricomycotina</taxon>
        <taxon>Agaricomycetes</taxon>
        <taxon>Agaricomycetidae</taxon>
        <taxon>Agaricales</taxon>
        <taxon>Marasmiineae</taxon>
        <taxon>Mycenaceae</taxon>
        <taxon>Mycena</taxon>
    </lineage>
</organism>
<gene>
    <name evidence="2" type="ORF">DFH07DRAFT_943485</name>
</gene>
<protein>
    <submittedName>
        <fullName evidence="2">Uncharacterized protein</fullName>
    </submittedName>
</protein>
<feature type="compositionally biased region" description="Basic and acidic residues" evidence="1">
    <location>
        <begin position="169"/>
        <end position="182"/>
    </location>
</feature>
<proteinExistence type="predicted"/>
<evidence type="ECO:0000313" key="3">
    <source>
        <dbReference type="Proteomes" id="UP001215280"/>
    </source>
</evidence>
<dbReference type="Proteomes" id="UP001215280">
    <property type="component" value="Unassembled WGS sequence"/>
</dbReference>
<accession>A0AAD7IGL2</accession>
<evidence type="ECO:0000256" key="1">
    <source>
        <dbReference type="SAM" id="MobiDB-lite"/>
    </source>
</evidence>
<name>A0AAD7IGL2_9AGAR</name>
<sequence>MSHLFSQSTTILRYCSLISCLMTEIFCVVRHRVCGITSILAQYLLSTRHNPSGYTSMQQEGRALAPQTGGLLCLVPPLLLTICRRVNVRHGCDILDKSIGLVLVGDTASCAAVVPPATLFLVYRTHRIRQGITHVRDDDPHPGRPPLRIPPRLQHTTDRPQRAQMQSRRKYDQTHHEFDPSRTRNTAANPWPALRARLVVTHGSRVHTVHAVHVHCRRRSSGSGCLRGRMAMGTSQTHKPFDMFVFLCICTMFKQWSSQLQN</sequence>
<feature type="region of interest" description="Disordered" evidence="1">
    <location>
        <begin position="133"/>
        <end position="187"/>
    </location>
</feature>
<comment type="caution">
    <text evidence="2">The sequence shown here is derived from an EMBL/GenBank/DDBJ whole genome shotgun (WGS) entry which is preliminary data.</text>
</comment>
<dbReference type="AlphaFoldDB" id="A0AAD7IGL2"/>
<evidence type="ECO:0000313" key="2">
    <source>
        <dbReference type="EMBL" id="KAJ7741806.1"/>
    </source>
</evidence>